<dbReference type="InterPro" id="IPR037069">
    <property type="entry name" value="AcylCoA_DH/ox_N_sf"/>
</dbReference>
<dbReference type="InterPro" id="IPR046373">
    <property type="entry name" value="Acyl-CoA_Oxase/DH_mid-dom_sf"/>
</dbReference>
<dbReference type="Gene3D" id="1.20.140.10">
    <property type="entry name" value="Butyryl-CoA Dehydrogenase, subunit A, domain 3"/>
    <property type="match status" value="1"/>
</dbReference>
<dbReference type="GO" id="GO:0050660">
    <property type="term" value="F:flavin adenine dinucleotide binding"/>
    <property type="evidence" value="ECO:0007669"/>
    <property type="project" value="InterPro"/>
</dbReference>
<evidence type="ECO:0000313" key="9">
    <source>
        <dbReference type="EMBL" id="TWF95731.1"/>
    </source>
</evidence>
<keyword evidence="3 5" id="KW-0285">Flavoprotein</keyword>
<dbReference type="SUPFAM" id="SSF47203">
    <property type="entry name" value="Acyl-CoA dehydrogenase C-terminal domain-like"/>
    <property type="match status" value="1"/>
</dbReference>
<dbReference type="SUPFAM" id="SSF56645">
    <property type="entry name" value="Acyl-CoA dehydrogenase NM domain-like"/>
    <property type="match status" value="1"/>
</dbReference>
<evidence type="ECO:0000256" key="1">
    <source>
        <dbReference type="ARBA" id="ARBA00001974"/>
    </source>
</evidence>
<dbReference type="InterPro" id="IPR006091">
    <property type="entry name" value="Acyl-CoA_Oxase/DH_mid-dom"/>
</dbReference>
<evidence type="ECO:0000256" key="4">
    <source>
        <dbReference type="ARBA" id="ARBA00022827"/>
    </source>
</evidence>
<dbReference type="Proteomes" id="UP000316184">
    <property type="component" value="Unassembled WGS sequence"/>
</dbReference>
<dbReference type="Gene3D" id="2.40.110.10">
    <property type="entry name" value="Butyryl-CoA Dehydrogenase, subunit A, domain 2"/>
    <property type="match status" value="1"/>
</dbReference>
<dbReference type="Gene3D" id="1.10.540.10">
    <property type="entry name" value="Acyl-CoA dehydrogenase/oxidase, N-terminal domain"/>
    <property type="match status" value="1"/>
</dbReference>
<dbReference type="OrthoDB" id="2986495at2"/>
<evidence type="ECO:0000256" key="3">
    <source>
        <dbReference type="ARBA" id="ARBA00022630"/>
    </source>
</evidence>
<organism evidence="9 10">
    <name type="scientific">Saccharopolyspora dendranthemae</name>
    <dbReference type="NCBI Taxonomy" id="1181886"/>
    <lineage>
        <taxon>Bacteria</taxon>
        <taxon>Bacillati</taxon>
        <taxon>Actinomycetota</taxon>
        <taxon>Actinomycetes</taxon>
        <taxon>Pseudonocardiales</taxon>
        <taxon>Pseudonocardiaceae</taxon>
        <taxon>Saccharopolyspora</taxon>
    </lineage>
</organism>
<dbReference type="InterPro" id="IPR013786">
    <property type="entry name" value="AcylCoA_DH/ox_N"/>
</dbReference>
<evidence type="ECO:0000313" key="10">
    <source>
        <dbReference type="Proteomes" id="UP000316184"/>
    </source>
</evidence>
<comment type="cofactor">
    <cofactor evidence="1 5">
        <name>FAD</name>
        <dbReference type="ChEBI" id="CHEBI:57692"/>
    </cofactor>
</comment>
<accession>A0A561U8Q1</accession>
<dbReference type="Pfam" id="PF02771">
    <property type="entry name" value="Acyl-CoA_dh_N"/>
    <property type="match status" value="1"/>
</dbReference>
<evidence type="ECO:0000259" key="8">
    <source>
        <dbReference type="Pfam" id="PF02771"/>
    </source>
</evidence>
<dbReference type="EMBL" id="VIWX01000002">
    <property type="protein sequence ID" value="TWF95731.1"/>
    <property type="molecule type" value="Genomic_DNA"/>
</dbReference>
<evidence type="ECO:0000256" key="2">
    <source>
        <dbReference type="ARBA" id="ARBA00009347"/>
    </source>
</evidence>
<keyword evidence="4 5" id="KW-0274">FAD</keyword>
<feature type="domain" description="Acyl-CoA oxidase/dehydrogenase middle" evidence="7">
    <location>
        <begin position="113"/>
        <end position="199"/>
    </location>
</feature>
<comment type="similarity">
    <text evidence="2 5">Belongs to the acyl-CoA dehydrogenase family.</text>
</comment>
<dbReference type="Pfam" id="PF00441">
    <property type="entry name" value="Acyl-CoA_dh_1"/>
    <property type="match status" value="1"/>
</dbReference>
<dbReference type="RefSeq" id="WP_145738860.1">
    <property type="nucleotide sequence ID" value="NZ_VIWX01000002.1"/>
</dbReference>
<dbReference type="AlphaFoldDB" id="A0A561U8Q1"/>
<protein>
    <submittedName>
        <fullName evidence="9">Alkylation response protein AidB-like acyl-CoA dehydrogenase</fullName>
    </submittedName>
</protein>
<evidence type="ECO:0000259" key="7">
    <source>
        <dbReference type="Pfam" id="PF02770"/>
    </source>
</evidence>
<sequence length="378" mass="39546">MTARNHRDALDRVVRTTVQPSAREVDDGGRFPRESVEALGRAGSLGLILPTCHGGSGHGLGEAVEATTRVARVCGSTAAVLATHYAATAVLARHARADLLRAIAAGEHLCALALAEPDRGLVPSGRADAAGGVVALSARKNWVTAAGEADSYLWSSPPAGDRGGMSLWLVPAEAPGLCVPEVADAVGLRGSSTATIVADPVRVPESAVLAGDGGGAQPLLEVILPWLCALQAALALGLMEAVLARSIECVTGPQPSWSRWQDPPSRRPEVRADLARMRTKVDTARLVLTDAVHHGRHGEGPERLLQARALSGENAMRVAELGIKVCGQYAFRADYGVERRFRDAHAATHGQLPTEAAFDQLAKLTCRAPVLGGMAWGE</sequence>
<dbReference type="GO" id="GO:0003995">
    <property type="term" value="F:acyl-CoA dehydrogenase activity"/>
    <property type="evidence" value="ECO:0007669"/>
    <property type="project" value="TreeGrafter"/>
</dbReference>
<dbReference type="PIRSF" id="PIRSF016578">
    <property type="entry name" value="HsaA"/>
    <property type="match status" value="1"/>
</dbReference>
<name>A0A561U8Q1_9PSEU</name>
<feature type="domain" description="Acyl-CoA dehydrogenase/oxidase C-terminal" evidence="6">
    <location>
        <begin position="231"/>
        <end position="351"/>
    </location>
</feature>
<keyword evidence="10" id="KW-1185">Reference proteome</keyword>
<dbReference type="InterPro" id="IPR009100">
    <property type="entry name" value="AcylCoA_DH/oxidase_NM_dom_sf"/>
</dbReference>
<keyword evidence="5" id="KW-0560">Oxidoreductase</keyword>
<evidence type="ECO:0000256" key="5">
    <source>
        <dbReference type="RuleBase" id="RU362125"/>
    </source>
</evidence>
<dbReference type="Pfam" id="PF02770">
    <property type="entry name" value="Acyl-CoA_dh_M"/>
    <property type="match status" value="1"/>
</dbReference>
<dbReference type="PANTHER" id="PTHR43884:SF12">
    <property type="entry name" value="ISOVALERYL-COA DEHYDROGENASE, MITOCHONDRIAL-RELATED"/>
    <property type="match status" value="1"/>
</dbReference>
<dbReference type="InterPro" id="IPR036250">
    <property type="entry name" value="AcylCo_DH-like_C"/>
</dbReference>
<comment type="caution">
    <text evidence="9">The sequence shown here is derived from an EMBL/GenBank/DDBJ whole genome shotgun (WGS) entry which is preliminary data.</text>
</comment>
<reference evidence="9 10" key="1">
    <citation type="submission" date="2019-06" db="EMBL/GenBank/DDBJ databases">
        <title>Sequencing the genomes of 1000 actinobacteria strains.</title>
        <authorList>
            <person name="Klenk H.-P."/>
        </authorList>
    </citation>
    <scope>NUCLEOTIDE SEQUENCE [LARGE SCALE GENOMIC DNA]</scope>
    <source>
        <strain evidence="9 10">DSM 46699</strain>
    </source>
</reference>
<dbReference type="PANTHER" id="PTHR43884">
    <property type="entry name" value="ACYL-COA DEHYDROGENASE"/>
    <property type="match status" value="1"/>
</dbReference>
<feature type="domain" description="Acyl-CoA dehydrogenase/oxidase N-terminal" evidence="8">
    <location>
        <begin position="4"/>
        <end position="96"/>
    </location>
</feature>
<dbReference type="InterPro" id="IPR009075">
    <property type="entry name" value="AcylCo_DH/oxidase_C"/>
</dbReference>
<gene>
    <name evidence="9" type="ORF">FHU35_12730</name>
</gene>
<evidence type="ECO:0000259" key="6">
    <source>
        <dbReference type="Pfam" id="PF00441"/>
    </source>
</evidence>
<proteinExistence type="inferred from homology"/>